<keyword evidence="11" id="KW-1185">Reference proteome</keyword>
<evidence type="ECO:0000256" key="5">
    <source>
        <dbReference type="ARBA" id="ARBA00022801"/>
    </source>
</evidence>
<dbReference type="InterPro" id="IPR028204">
    <property type="entry name" value="Tricorn_C1"/>
</dbReference>
<dbReference type="Gene3D" id="3.90.226.10">
    <property type="entry name" value="2-enoyl-CoA Hydratase, Chain A, domain 1"/>
    <property type="match status" value="1"/>
</dbReference>
<evidence type="ECO:0000313" key="11">
    <source>
        <dbReference type="Proteomes" id="UP000003053"/>
    </source>
</evidence>
<dbReference type="CDD" id="cd07562">
    <property type="entry name" value="Peptidase_S41_TRI"/>
    <property type="match status" value="1"/>
</dbReference>
<dbReference type="Gene3D" id="3.30.750.44">
    <property type="match status" value="1"/>
</dbReference>
<evidence type="ECO:0000256" key="3">
    <source>
        <dbReference type="ARBA" id="ARBA00022490"/>
    </source>
</evidence>
<comment type="function">
    <text evidence="7">Degrades oligopeptides.</text>
</comment>
<dbReference type="HOGENOM" id="CLU_005503_0_0_10"/>
<name>A4C2C3_9FLAO</name>
<dbReference type="Pfam" id="PF07676">
    <property type="entry name" value="PD40"/>
    <property type="match status" value="2"/>
</dbReference>
<dbReference type="InterPro" id="IPR005151">
    <property type="entry name" value="Tail-specific_protease"/>
</dbReference>
<evidence type="ECO:0000259" key="9">
    <source>
        <dbReference type="PROSITE" id="PS50106"/>
    </source>
</evidence>
<keyword evidence="5 7" id="KW-0378">Hydrolase</keyword>
<dbReference type="EMBL" id="AAOG01000004">
    <property type="protein sequence ID" value="EAR11724.1"/>
    <property type="molecule type" value="Genomic_DNA"/>
</dbReference>
<evidence type="ECO:0000256" key="6">
    <source>
        <dbReference type="ARBA" id="ARBA00022825"/>
    </source>
</evidence>
<dbReference type="eggNOG" id="COG0793">
    <property type="taxonomic scope" value="Bacteria"/>
</dbReference>
<dbReference type="SMART" id="SM00245">
    <property type="entry name" value="TSPc"/>
    <property type="match status" value="1"/>
</dbReference>
<dbReference type="SUPFAM" id="SSF52096">
    <property type="entry name" value="ClpP/crotonase"/>
    <property type="match status" value="1"/>
</dbReference>
<dbReference type="InterPro" id="IPR011659">
    <property type="entry name" value="WD40"/>
</dbReference>
<dbReference type="Pfam" id="PF26549">
    <property type="entry name" value="Tricorn_N"/>
    <property type="match status" value="1"/>
</dbReference>
<dbReference type="SUPFAM" id="SSF69304">
    <property type="entry name" value="Tricorn protease N-terminal domain"/>
    <property type="match status" value="1"/>
</dbReference>
<dbReference type="GO" id="GO:0006508">
    <property type="term" value="P:proteolysis"/>
    <property type="evidence" value="ECO:0007669"/>
    <property type="project" value="UniProtKB-UniRule"/>
</dbReference>
<dbReference type="SMART" id="SM00228">
    <property type="entry name" value="PDZ"/>
    <property type="match status" value="1"/>
</dbReference>
<dbReference type="PROSITE" id="PS50106">
    <property type="entry name" value="PDZ"/>
    <property type="match status" value="1"/>
</dbReference>
<dbReference type="EC" id="3.4.21.-" evidence="7"/>
<sequence length="1060" mass="118117">MTRKRLLTFAVLLNATFIIAQNTLIRMPSISPDASQMAFSYHGDIWVLNFATDQTKRLTIHQGYESDPIWNSKSNQLAFTSNRRGSVNIFKTDLNGGIPDQLTYHPSGDMPSHWNANGSIIFSSNRIFKGTERESSIYAIDENGETPNRFMTALGSQASISPNGNFVAFVKGTCRVSREDYNGPAQRDVWIYNLKSKEYHQITTSKKNDHTPLWDADNNLYYVGSESGRYNIYKTSLNSNGTENGSNSQLTNLKVNGVISFSVSANGTIVYNSGADVFKIQNNIFEKLNLKLTTDNRFELEKANTVSGDIGNLSVSPNGKLIALSINGEIFVKENNKDKTKTNNVSNHPFRDDNPFWIDDSTLGFLSDRSGQNEFFKVESTDKNVNLSRSLKTAVTQLTKSKTDVFEPLLSPNRMKISYRIGRGELVIADIKDSKIVAPKSYSNSWASANDVSWSPDSKYIAYSQQDLDFDSEIYIQSVENSSNKINISMHPRSDASPVWSPDGKKLSFVSNRAGDRGGINYDAWMVWLQKADWEKTKADFKEGAYYQPKEEDSEDGKEKKNSAKKVVVKIDADKIYDRLVQLTSWAGNEGGTLFSADSKSVYISATNPATAKNGYYKVKITGGTPKPVKGVSYVGSSTLNKGNLYFSSKGKLKSLNLKSDKVSSFTHSATYITNLKKQNEQVFEEGVRAITAGFYDPKYHGYNWDAIVKRYRPWVLAATTKQDYSFMFNMMLGQLNASHMGYRGSTPEATFSDEVGLLGLDVSNVNTGVKVNFVLPNSAATKTNVSLKVGDVITAVNGKLIEKNTNFYSLLKQTSGNEILLTLASSKEVVVRTQTSRTIRNLRYEEWVNSRKKLVEEYSEGKLGYIHIQGMNLPSFERFERELKASGYGKEGIVIDVRNNGGGWTTDRLLAVLTYQQHAYTVPRGATNNLQKNNVKYKGNYPFNERAILSVNTKPLVAIANESSYSNAEIFAHAFKSLKLGKLVGQPTFGAVISTGGYRLQDGLIRMPFRAWYVKESGMNMEHGPAVPDFLVANKPGWKARGEDAQLKKAVEVLLQDAK</sequence>
<organism evidence="10 11">
    <name type="scientific">Polaribacter irgensii 23-P</name>
    <dbReference type="NCBI Taxonomy" id="313594"/>
    <lineage>
        <taxon>Bacteria</taxon>
        <taxon>Pseudomonadati</taxon>
        <taxon>Bacteroidota</taxon>
        <taxon>Flavobacteriia</taxon>
        <taxon>Flavobacteriales</taxon>
        <taxon>Flavobacteriaceae</taxon>
    </lineage>
</organism>
<keyword evidence="4 7" id="KW-0645">Protease</keyword>
<dbReference type="InterPro" id="IPR011042">
    <property type="entry name" value="6-blade_b-propeller_TolB-like"/>
</dbReference>
<dbReference type="Pfam" id="PF14685">
    <property type="entry name" value="PDZ_Tricorn"/>
    <property type="match status" value="1"/>
</dbReference>
<feature type="domain" description="PDZ" evidence="9">
    <location>
        <begin position="757"/>
        <end position="828"/>
    </location>
</feature>
<evidence type="ECO:0000256" key="7">
    <source>
        <dbReference type="PIRNR" id="PIRNR036421"/>
    </source>
</evidence>
<keyword evidence="6 7" id="KW-0720">Serine protease</keyword>
<gene>
    <name evidence="10" type="ORF">PI23P_00930</name>
</gene>
<dbReference type="AlphaFoldDB" id="A4C2C3"/>
<dbReference type="InterPro" id="IPR029045">
    <property type="entry name" value="ClpP/crotonase-like_dom_sf"/>
</dbReference>
<dbReference type="PANTHER" id="PTHR43253">
    <property type="entry name" value="TRICORN PROTEASE HOMOLOG 2-RELATED"/>
    <property type="match status" value="1"/>
</dbReference>
<dbReference type="Gene3D" id="2.120.10.30">
    <property type="entry name" value="TolB, C-terminal domain"/>
    <property type="match status" value="2"/>
</dbReference>
<dbReference type="GO" id="GO:0008236">
    <property type="term" value="F:serine-type peptidase activity"/>
    <property type="evidence" value="ECO:0007669"/>
    <property type="project" value="UniProtKB-UniRule"/>
</dbReference>
<feature type="active site" description="Charge relay system" evidence="8">
    <location>
        <position position="1023"/>
    </location>
</feature>
<dbReference type="InterPro" id="IPR012393">
    <property type="entry name" value="Tricorn_protease"/>
</dbReference>
<accession>A4C2C3</accession>
<dbReference type="SUPFAM" id="SSF50156">
    <property type="entry name" value="PDZ domain-like"/>
    <property type="match status" value="1"/>
</dbReference>
<feature type="active site" description="Nucleophile" evidence="8">
    <location>
        <position position="967"/>
    </location>
</feature>
<dbReference type="STRING" id="313594.PI23P_00930"/>
<dbReference type="RefSeq" id="WP_004568804.1">
    <property type="nucleotide sequence ID" value="NZ_CH724148.1"/>
</dbReference>
<dbReference type="InterPro" id="IPR029414">
    <property type="entry name" value="Tricorn_PDZ"/>
</dbReference>
<keyword evidence="3 7" id="KW-0963">Cytoplasm</keyword>
<dbReference type="InterPro" id="IPR036034">
    <property type="entry name" value="PDZ_sf"/>
</dbReference>
<comment type="caution">
    <text evidence="10">The sequence shown here is derived from an EMBL/GenBank/DDBJ whole genome shotgun (WGS) entry which is preliminary data.</text>
</comment>
<dbReference type="Gene3D" id="2.120.10.60">
    <property type="entry name" value="Tricorn protease N-terminal domain"/>
    <property type="match status" value="1"/>
</dbReference>
<proteinExistence type="inferred from homology"/>
<dbReference type="Proteomes" id="UP000003053">
    <property type="component" value="Unassembled WGS sequence"/>
</dbReference>
<comment type="subcellular location">
    <subcellularLocation>
        <location evidence="1 7">Cytoplasm</location>
    </subcellularLocation>
</comment>
<evidence type="ECO:0000256" key="8">
    <source>
        <dbReference type="PIRSR" id="PIRSR036421-1"/>
    </source>
</evidence>
<dbReference type="PANTHER" id="PTHR43253:SF1">
    <property type="entry name" value="TRICORN PROTEASE HOMOLOG 2-RELATED"/>
    <property type="match status" value="1"/>
</dbReference>
<evidence type="ECO:0000313" key="10">
    <source>
        <dbReference type="EMBL" id="EAR11724.1"/>
    </source>
</evidence>
<dbReference type="InterPro" id="IPR001478">
    <property type="entry name" value="PDZ"/>
</dbReference>
<dbReference type="Gene3D" id="2.30.42.10">
    <property type="match status" value="1"/>
</dbReference>
<dbReference type="PIRSF" id="PIRSF036421">
    <property type="entry name" value="Tricorn_protease"/>
    <property type="match status" value="1"/>
</dbReference>
<feature type="active site" description="Charge relay system" evidence="8">
    <location>
        <position position="740"/>
    </location>
</feature>
<dbReference type="GO" id="GO:0005737">
    <property type="term" value="C:cytoplasm"/>
    <property type="evidence" value="ECO:0007669"/>
    <property type="project" value="UniProtKB-SubCell"/>
</dbReference>
<protein>
    <recommendedName>
        <fullName evidence="7">Tricorn protease homolog</fullName>
        <ecNumber evidence="7">3.4.21.-</ecNumber>
    </recommendedName>
</protein>
<evidence type="ECO:0000256" key="4">
    <source>
        <dbReference type="ARBA" id="ARBA00022670"/>
    </source>
</evidence>
<reference evidence="10 11" key="1">
    <citation type="submission" date="2006-02" db="EMBL/GenBank/DDBJ databases">
        <authorList>
            <person name="Murray A."/>
            <person name="Staley J."/>
            <person name="Ferriera S."/>
            <person name="Johnson J."/>
            <person name="Kravitz S."/>
            <person name="Halpern A."/>
            <person name="Remington K."/>
            <person name="Beeson K."/>
            <person name="Tran B."/>
            <person name="Rogers Y.-H."/>
            <person name="Friedman R."/>
            <person name="Venter J.C."/>
        </authorList>
    </citation>
    <scope>NUCLEOTIDE SEQUENCE [LARGE SCALE GENOMIC DNA]</scope>
    <source>
        <strain evidence="10 11">23-P</strain>
    </source>
</reference>
<dbReference type="eggNOG" id="COG4946">
    <property type="taxonomic scope" value="Bacteria"/>
</dbReference>
<dbReference type="OrthoDB" id="9815657at2"/>
<comment type="similarity">
    <text evidence="2 7">Belongs to the peptidase S41B family.</text>
</comment>
<dbReference type="Pfam" id="PF14684">
    <property type="entry name" value="Tricorn_C1"/>
    <property type="match status" value="1"/>
</dbReference>
<evidence type="ECO:0000256" key="2">
    <source>
        <dbReference type="ARBA" id="ARBA00008524"/>
    </source>
</evidence>
<dbReference type="Pfam" id="PF03572">
    <property type="entry name" value="Peptidase_S41"/>
    <property type="match status" value="1"/>
</dbReference>
<evidence type="ECO:0000256" key="1">
    <source>
        <dbReference type="ARBA" id="ARBA00004496"/>
    </source>
</evidence>
<dbReference type="SUPFAM" id="SSF82171">
    <property type="entry name" value="DPP6 N-terminal domain-like"/>
    <property type="match status" value="1"/>
</dbReference>